<feature type="region of interest" description="Disordered" evidence="5">
    <location>
        <begin position="1203"/>
        <end position="1260"/>
    </location>
</feature>
<accession>A0AA35VWL1</accession>
<evidence type="ECO:0000259" key="6">
    <source>
        <dbReference type="PROSITE" id="PS50021"/>
    </source>
</evidence>
<dbReference type="SMART" id="SM00033">
    <property type="entry name" value="CH"/>
    <property type="match status" value="1"/>
</dbReference>
<feature type="compositionally biased region" description="Low complexity" evidence="5">
    <location>
        <begin position="1044"/>
        <end position="1061"/>
    </location>
</feature>
<keyword evidence="8" id="KW-1185">Reference proteome</keyword>
<feature type="non-terminal residue" evidence="7">
    <location>
        <position position="1391"/>
    </location>
</feature>
<feature type="compositionally biased region" description="Low complexity" evidence="5">
    <location>
        <begin position="1"/>
        <end position="13"/>
    </location>
</feature>
<feature type="compositionally biased region" description="Low complexity" evidence="5">
    <location>
        <begin position="453"/>
        <end position="475"/>
    </location>
</feature>
<dbReference type="EMBL" id="CASHTH010000248">
    <property type="protein sequence ID" value="CAI7995594.1"/>
    <property type="molecule type" value="Genomic_DNA"/>
</dbReference>
<dbReference type="PROSITE" id="PS50021">
    <property type="entry name" value="CH"/>
    <property type="match status" value="1"/>
</dbReference>
<feature type="region of interest" description="Disordered" evidence="5">
    <location>
        <begin position="1152"/>
        <end position="1188"/>
    </location>
</feature>
<feature type="compositionally biased region" description="Low complexity" evidence="5">
    <location>
        <begin position="952"/>
        <end position="980"/>
    </location>
</feature>
<evidence type="ECO:0000313" key="7">
    <source>
        <dbReference type="EMBL" id="CAI7995594.1"/>
    </source>
</evidence>
<feature type="compositionally biased region" description="Basic and acidic residues" evidence="5">
    <location>
        <begin position="165"/>
        <end position="175"/>
    </location>
</feature>
<feature type="compositionally biased region" description="Polar residues" evidence="5">
    <location>
        <begin position="86"/>
        <end position="97"/>
    </location>
</feature>
<feature type="compositionally biased region" description="Basic and acidic residues" evidence="5">
    <location>
        <begin position="661"/>
        <end position="880"/>
    </location>
</feature>
<dbReference type="InterPro" id="IPR036872">
    <property type="entry name" value="CH_dom_sf"/>
</dbReference>
<evidence type="ECO:0000256" key="4">
    <source>
        <dbReference type="ARBA" id="ARBA00023054"/>
    </source>
</evidence>
<reference evidence="7" key="1">
    <citation type="submission" date="2023-03" db="EMBL/GenBank/DDBJ databases">
        <authorList>
            <person name="Steffen K."/>
            <person name="Cardenas P."/>
        </authorList>
    </citation>
    <scope>NUCLEOTIDE SEQUENCE</scope>
</reference>
<feature type="compositionally biased region" description="Polar residues" evidence="5">
    <location>
        <begin position="597"/>
        <end position="606"/>
    </location>
</feature>
<evidence type="ECO:0000256" key="2">
    <source>
        <dbReference type="ARBA" id="ARBA00022553"/>
    </source>
</evidence>
<keyword evidence="3" id="KW-0967">Endosome</keyword>
<feature type="region of interest" description="Disordered" evidence="5">
    <location>
        <begin position="250"/>
        <end position="278"/>
    </location>
</feature>
<feature type="region of interest" description="Disordered" evidence="5">
    <location>
        <begin position="1"/>
        <end position="127"/>
    </location>
</feature>
<dbReference type="Gene3D" id="1.10.418.10">
    <property type="entry name" value="Calponin-like domain"/>
    <property type="match status" value="1"/>
</dbReference>
<dbReference type="InterPro" id="IPR001715">
    <property type="entry name" value="CH_dom"/>
</dbReference>
<feature type="compositionally biased region" description="Polar residues" evidence="5">
    <location>
        <begin position="1157"/>
        <end position="1171"/>
    </location>
</feature>
<feature type="domain" description="Calponin-homology (CH)" evidence="6">
    <location>
        <begin position="1273"/>
        <end position="1378"/>
    </location>
</feature>
<dbReference type="InterPro" id="IPR050540">
    <property type="entry name" value="F-actin_Monoox_Mical"/>
</dbReference>
<feature type="compositionally biased region" description="Polar residues" evidence="5">
    <location>
        <begin position="636"/>
        <end position="651"/>
    </location>
</feature>
<comment type="caution">
    <text evidence="7">The sequence shown here is derived from an EMBL/GenBank/DDBJ whole genome shotgun (WGS) entry which is preliminary data.</text>
</comment>
<feature type="compositionally biased region" description="Basic and acidic residues" evidence="5">
    <location>
        <begin position="476"/>
        <end position="501"/>
    </location>
</feature>
<feature type="compositionally biased region" description="Basic and acidic residues" evidence="5">
    <location>
        <begin position="252"/>
        <end position="278"/>
    </location>
</feature>
<feature type="compositionally biased region" description="Polar residues" evidence="5">
    <location>
        <begin position="1212"/>
        <end position="1226"/>
    </location>
</feature>
<dbReference type="PANTHER" id="PTHR23167">
    <property type="entry name" value="CALPONIN HOMOLOGY DOMAIN-CONTAINING PROTEIN DDB_G0272472-RELATED"/>
    <property type="match status" value="1"/>
</dbReference>
<name>A0AA35VWL1_GEOBA</name>
<feature type="compositionally biased region" description="Polar residues" evidence="5">
    <location>
        <begin position="1101"/>
        <end position="1121"/>
    </location>
</feature>
<feature type="compositionally biased region" description="Basic and acidic residues" evidence="5">
    <location>
        <begin position="55"/>
        <end position="69"/>
    </location>
</feature>
<keyword evidence="4" id="KW-0175">Coiled coil</keyword>
<feature type="region of interest" description="Disordered" evidence="5">
    <location>
        <begin position="322"/>
        <end position="357"/>
    </location>
</feature>
<evidence type="ECO:0000256" key="1">
    <source>
        <dbReference type="ARBA" id="ARBA00004177"/>
    </source>
</evidence>
<dbReference type="SUPFAM" id="SSF47576">
    <property type="entry name" value="Calponin-homology domain, CH-domain"/>
    <property type="match status" value="1"/>
</dbReference>
<feature type="region of interest" description="Disordered" evidence="5">
    <location>
        <begin position="165"/>
        <end position="209"/>
    </location>
</feature>
<gene>
    <name evidence="7" type="ORF">GBAR_LOCUS1718</name>
</gene>
<sequence length="1391" mass="155396">MAETVLVTVTHSTVLDEPHDVSGGGQPARKKGDTGSKSPGKGSWRWGKGSLFKRTLSDQDVSQRAERPSSGKSKTRKGSHDGIGNESPSVGRVSSGSDILGLRPPDPTAAAEEGEGDKGKFGDPKKLYKQNKDLAKANAQLTKLIDTLKHEKDSLAFDRTKLKGDLKSTEKELKKAQSSLSSAKSEVERLKTKSLKHSGAGSNMGEGTEVLQERVRQLEAELSSRDEKLEKFRKRLGGRLSQLEILAGNGSIEHEATTEKQDTLQDQERQKLMEENSELRERVVNLESDLNVLLKMVDGQQKEEFAQSSSTEISFFSTDALSSTNSDLRRGSRQSTSPFSSPRNSPRLQRKNQTSDDIATLRSCLQLALEEKKAAEQQAKSLQTELDDVRAELEEAKRSWGQEKDRLLRQLLKAHEEKQRVQMQDHETQHSLTEVPGTPEIERNQQLHSQQQSETTSPTRTRGRTSSSGSLTSSSELEKSSESTKSDTAKPAVGERKETARGRKGVLKKQQSRENFTAALAKFQSGEGVTSPKKERRQSDTSPGSARSSTSPAPTPSSSSPKKLSTESRPQSVIIVGKPPIPPSSSSGHHSRQSSVDETGQKSPTKMSIGAKRSSWAVAQRRKSFEEQSPEPASTPCHSRTASSPVMTRTLGSPAATPKATEAKDKAKGEKKFDEERARRDQERRKQELEAEEKRKRELEAKRRREAEEKERQRKEKGEKERIRREKEERERQRKSELEEKSRREREEREKKRQEELEKKRKEEERERVRREREERERERKRELEEKTRREKEEREKKRREELERKRQLEQRKKEEEEEKERQKIEVERKRKEEQEAALKKQRKEEEQKQKQTEEAALKKQREEEIEKKLRLEEEKRNAEKAAQAAIDPLPSKMNQHQSPFGSIAMRRAAFEQNSNPRNSPPVVLRRNNSPAQRPKSMDISTLMSTPPPSSPVASPTPRSPQISSISVKSSKSPQSSPVPQRKEMKEVAVLRGNSIPKPSPPVTTVAPRTATVSVTTTSSSPPLRRAQTLTLTPASLTVSTPDLTSLGSSNGSSSPTNSPSAQHRTTVSTGPKSPQTDRRLAKTVSFSPNLSTAGRPPSILKQSAPSPMNTNPHSPSSSVNKMRFGPTQARLGVPADDMKKAQSLQNIPEHAMAEGTSPQTATRFTSASSHVTRRPRSERAKTTSLSSADATNLVNLISKLQEKEKDPPLSNGVSNSAANQKTPGFSSPGRPVSMYGSITPSRTDVIPSSRKPKPHERKMERRATVGFGLDRSSKKSRLLRWCQLVTDDYDNIYIGDFGKSFSNGLAFCAILHHFIPHKIPYSTLNDTDKARNFKIAFEAAESEDIPSLLDIEDMVALPIPDWMSVMTCCPSSTNDSALMVLPNSSYYEPT</sequence>
<dbReference type="PANTHER" id="PTHR23167:SF46">
    <property type="entry name" value="EPS15 HOMOLOGY DOMAIN CONTAINING PROTEIN-BINDING PROTEIN 1, ISOFORM F"/>
    <property type="match status" value="1"/>
</dbReference>
<dbReference type="GO" id="GO:0005768">
    <property type="term" value="C:endosome"/>
    <property type="evidence" value="ECO:0007669"/>
    <property type="project" value="UniProtKB-SubCell"/>
</dbReference>
<feature type="region of interest" description="Disordered" evidence="5">
    <location>
        <begin position="417"/>
        <end position="1124"/>
    </location>
</feature>
<feature type="compositionally biased region" description="Low complexity" evidence="5">
    <location>
        <begin position="572"/>
        <end position="596"/>
    </location>
</feature>
<feature type="compositionally biased region" description="Basic and acidic residues" evidence="5">
    <location>
        <begin position="417"/>
        <end position="429"/>
    </location>
</feature>
<evidence type="ECO:0000313" key="8">
    <source>
        <dbReference type="Proteomes" id="UP001174909"/>
    </source>
</evidence>
<evidence type="ECO:0000256" key="3">
    <source>
        <dbReference type="ARBA" id="ARBA00022753"/>
    </source>
</evidence>
<evidence type="ECO:0000256" key="5">
    <source>
        <dbReference type="SAM" id="MobiDB-lite"/>
    </source>
</evidence>
<feature type="compositionally biased region" description="Polar residues" evidence="5">
    <location>
        <begin position="1062"/>
        <end position="1075"/>
    </location>
</feature>
<dbReference type="Proteomes" id="UP001174909">
    <property type="component" value="Unassembled WGS sequence"/>
</dbReference>
<organism evidence="7 8">
    <name type="scientific">Geodia barretti</name>
    <name type="common">Barrett's horny sponge</name>
    <dbReference type="NCBI Taxonomy" id="519541"/>
    <lineage>
        <taxon>Eukaryota</taxon>
        <taxon>Metazoa</taxon>
        <taxon>Porifera</taxon>
        <taxon>Demospongiae</taxon>
        <taxon>Heteroscleromorpha</taxon>
        <taxon>Tetractinellida</taxon>
        <taxon>Astrophorina</taxon>
        <taxon>Geodiidae</taxon>
        <taxon>Geodia</taxon>
    </lineage>
</organism>
<dbReference type="FunFam" id="1.10.418.10:FF:000023">
    <property type="entry name" value="EH domain-binding protein 1 isoform X1"/>
    <property type="match status" value="1"/>
</dbReference>
<dbReference type="Pfam" id="PF00307">
    <property type="entry name" value="CH"/>
    <property type="match status" value="1"/>
</dbReference>
<feature type="compositionally biased region" description="Basic and acidic residues" evidence="5">
    <location>
        <begin position="116"/>
        <end position="127"/>
    </location>
</feature>
<feature type="compositionally biased region" description="Low complexity" evidence="5">
    <location>
        <begin position="540"/>
        <end position="563"/>
    </location>
</feature>
<proteinExistence type="predicted"/>
<feature type="compositionally biased region" description="Low complexity" evidence="5">
    <location>
        <begin position="1003"/>
        <end position="1023"/>
    </location>
</feature>
<feature type="compositionally biased region" description="Polar residues" evidence="5">
    <location>
        <begin position="1028"/>
        <end position="1043"/>
    </location>
</feature>
<keyword evidence="2" id="KW-0597">Phosphoprotein</keyword>
<feature type="compositionally biased region" description="Polar residues" evidence="5">
    <location>
        <begin position="333"/>
        <end position="357"/>
    </location>
</feature>
<comment type="subcellular location">
    <subcellularLocation>
        <location evidence="1">Endosome</location>
    </subcellularLocation>
</comment>
<protein>
    <submittedName>
        <fullName evidence="7">Cytospin-A</fullName>
    </submittedName>
</protein>
<dbReference type="CDD" id="cd22249">
    <property type="entry name" value="UDM1_RNF168_RNF169-like"/>
    <property type="match status" value="1"/>
</dbReference>